<dbReference type="InterPro" id="IPR043129">
    <property type="entry name" value="ATPase_NBD"/>
</dbReference>
<dbReference type="Proteomes" id="UP000185490">
    <property type="component" value="Chromosome"/>
</dbReference>
<dbReference type="InterPro" id="IPR036388">
    <property type="entry name" value="WH-like_DNA-bd_sf"/>
</dbReference>
<dbReference type="RefSeq" id="WP_012056913.1">
    <property type="nucleotide sequence ID" value="NZ_CP007389.1"/>
</dbReference>
<keyword evidence="2" id="KW-1185">Reference proteome</keyword>
<accession>A0ABM6GDX7</accession>
<dbReference type="PANTHER" id="PTHR18964:SF110">
    <property type="entry name" value="TRANSCRIPTIONAL REGULATOR, XYLR-RELATED"/>
    <property type="match status" value="1"/>
</dbReference>
<dbReference type="SUPFAM" id="SSF46785">
    <property type="entry name" value="Winged helix' DNA-binding domain"/>
    <property type="match status" value="1"/>
</dbReference>
<dbReference type="Gene3D" id="3.30.420.40">
    <property type="match status" value="2"/>
</dbReference>
<dbReference type="Gene3D" id="1.10.10.10">
    <property type="entry name" value="Winged helix-like DNA-binding domain superfamily/Winged helix DNA-binding domain"/>
    <property type="match status" value="1"/>
</dbReference>
<dbReference type="InterPro" id="IPR036390">
    <property type="entry name" value="WH_DNA-bd_sf"/>
</dbReference>
<evidence type="ECO:0000313" key="1">
    <source>
        <dbReference type="EMBL" id="APT73700.1"/>
    </source>
</evidence>
<proteinExistence type="predicted"/>
<dbReference type="SUPFAM" id="SSF53067">
    <property type="entry name" value="Actin-like ATPase domain"/>
    <property type="match status" value="1"/>
</dbReference>
<gene>
    <name evidence="1" type="ORF">BW47_03735</name>
</gene>
<evidence type="ECO:0000313" key="2">
    <source>
        <dbReference type="Proteomes" id="UP000185490"/>
    </source>
</evidence>
<organism evidence="1 2">
    <name type="scientific">Thermosipho melanesiensis</name>
    <dbReference type="NCBI Taxonomy" id="46541"/>
    <lineage>
        <taxon>Bacteria</taxon>
        <taxon>Thermotogati</taxon>
        <taxon>Thermotogota</taxon>
        <taxon>Thermotogae</taxon>
        <taxon>Thermotogales</taxon>
        <taxon>Fervidobacteriaceae</taxon>
        <taxon>Thermosipho</taxon>
    </lineage>
</organism>
<dbReference type="CDD" id="cd23763">
    <property type="entry name" value="ASKHA_ATPase_ROK"/>
    <property type="match status" value="1"/>
</dbReference>
<name>A0ABM6GDX7_9BACT</name>
<dbReference type="EMBL" id="CP007389">
    <property type="protein sequence ID" value="APT73700.1"/>
    <property type="molecule type" value="Genomic_DNA"/>
</dbReference>
<protein>
    <submittedName>
        <fullName evidence="1">ROK family transcriptional regulator</fullName>
    </submittedName>
</protein>
<dbReference type="Pfam" id="PF00480">
    <property type="entry name" value="ROK"/>
    <property type="match status" value="1"/>
</dbReference>
<dbReference type="InterPro" id="IPR000600">
    <property type="entry name" value="ROK"/>
</dbReference>
<reference evidence="1 2" key="1">
    <citation type="submission" date="2014-02" db="EMBL/GenBank/DDBJ databases">
        <title>Diversity of Thermotogales isolates from hydrothermal vents.</title>
        <authorList>
            <person name="Haverkamp T.H.A."/>
            <person name="Lossouarn J."/>
            <person name="Geslin C."/>
            <person name="Nesbo C.L."/>
        </authorList>
    </citation>
    <scope>NUCLEOTIDE SEQUENCE [LARGE SCALE GENOMIC DNA]</scope>
    <source>
        <strain evidence="1 2">431</strain>
    </source>
</reference>
<dbReference type="PANTHER" id="PTHR18964">
    <property type="entry name" value="ROK (REPRESSOR, ORF, KINASE) FAMILY"/>
    <property type="match status" value="1"/>
</dbReference>
<sequence length="342" mass="38936">MLTTSLEKILKFSWKQKTITAKQITNSLGLEKSTVSRNISKLREKEILLKVNEISPSSLGGRKTIVYSFNKEKAYVLGISIEQDGIEVVKTNLFSEIIYKKKLNKKISKENITEEIDKILKTHQDVIGVGISIPGIVKNNTVIFSEALNLKNFNIVNNLNASIPMFVEKDSLCGAIRYSLKNKNIIYFQFSIPYYVNEPVGFGVGLVLNGKPYYGNSFFAGEYKLNKCIYNQKIPLEKFFDLEVNIDNYLQKVSEKIGVISSVFDPEIMVIGGNITLLPQISHIKEYLMSEIYMINNRNIEIKIEDGREFVNAEGAAINVLNTIFSNKKWLEYFYKKVIYGA</sequence>